<evidence type="ECO:0000313" key="5">
    <source>
        <dbReference type="EMBL" id="GDZ82769.1"/>
    </source>
</evidence>
<sequence>MYTISQLAELSRVSSRTLRYYDDISLLKPALINKSGYRIYTQREVDILHRILVYRSMDVPLKEIKRLLESDQDDIVVFLTQHYTELLKQRQTLNLKLAIAENVIKSYKEGTIMNNKDKFDMLKQQIIKENMSVYGAEAVAKYGMSQLSNSYQKMASMTVSDYNNMQDTERNMIDKLQHYMQADKLDINLGQEIYNLHKNWLLFNLDNVTPEVHMSIANSYIEDDRFRQYYDNKAGKGATTVLQRIIVQYAKKVQ</sequence>
<evidence type="ECO:0000313" key="6">
    <source>
        <dbReference type="Proteomes" id="UP000323274"/>
    </source>
</evidence>
<dbReference type="OMA" id="WGDTDAW"/>
<dbReference type="CDD" id="cd01106">
    <property type="entry name" value="HTH_TipAL-Mta"/>
    <property type="match status" value="1"/>
</dbReference>
<dbReference type="PANTHER" id="PTHR30204:SF90">
    <property type="entry name" value="HTH-TYPE TRANSCRIPTIONAL ACTIVATOR MTA"/>
    <property type="match status" value="1"/>
</dbReference>
<proteinExistence type="predicted"/>
<evidence type="ECO:0000256" key="3">
    <source>
        <dbReference type="ARBA" id="ARBA00023159"/>
    </source>
</evidence>
<dbReference type="SMART" id="SM00422">
    <property type="entry name" value="HTH_MERR"/>
    <property type="match status" value="1"/>
</dbReference>
<dbReference type="Pfam" id="PF13411">
    <property type="entry name" value="MerR_1"/>
    <property type="match status" value="1"/>
</dbReference>
<dbReference type="PANTHER" id="PTHR30204">
    <property type="entry name" value="REDOX-CYCLING DRUG-SENSING TRANSCRIPTIONAL ACTIVATOR SOXR"/>
    <property type="match status" value="1"/>
</dbReference>
<evidence type="ECO:0000256" key="4">
    <source>
        <dbReference type="ARBA" id="ARBA00023163"/>
    </source>
</evidence>
<dbReference type="GO" id="GO:0003677">
    <property type="term" value="F:DNA binding"/>
    <property type="evidence" value="ECO:0007669"/>
    <property type="project" value="UniProtKB-KW"/>
</dbReference>
<dbReference type="AlphaFoldDB" id="A0A5A5TXR0"/>
<dbReference type="GO" id="GO:0003700">
    <property type="term" value="F:DNA-binding transcription factor activity"/>
    <property type="evidence" value="ECO:0007669"/>
    <property type="project" value="InterPro"/>
</dbReference>
<dbReference type="RefSeq" id="WP_004907441.1">
    <property type="nucleotide sequence ID" value="NZ_BJJW01000001.1"/>
</dbReference>
<dbReference type="SUPFAM" id="SSF89082">
    <property type="entry name" value="Antibiotic binding domain of TipA-like multidrug resistance regulators"/>
    <property type="match status" value="1"/>
</dbReference>
<gene>
    <name evidence="5" type="ORF">LCIT_00110</name>
</gene>
<dbReference type="InterPro" id="IPR012925">
    <property type="entry name" value="TipAS_dom"/>
</dbReference>
<keyword evidence="2" id="KW-0238">DNA-binding</keyword>
<dbReference type="Gene3D" id="1.10.490.50">
    <property type="entry name" value="Antibiotic binding domain of TipA-like multidrug resistance regulators"/>
    <property type="match status" value="1"/>
</dbReference>
<organism evidence="5 6">
    <name type="scientific">Leuconostoc citreum</name>
    <dbReference type="NCBI Taxonomy" id="33964"/>
    <lineage>
        <taxon>Bacteria</taxon>
        <taxon>Bacillati</taxon>
        <taxon>Bacillota</taxon>
        <taxon>Bacilli</taxon>
        <taxon>Lactobacillales</taxon>
        <taxon>Lactobacillaceae</taxon>
        <taxon>Leuconostoc</taxon>
    </lineage>
</organism>
<dbReference type="EMBL" id="BJJW01000001">
    <property type="protein sequence ID" value="GDZ82769.1"/>
    <property type="molecule type" value="Genomic_DNA"/>
</dbReference>
<dbReference type="Gene3D" id="1.10.1660.10">
    <property type="match status" value="1"/>
</dbReference>
<evidence type="ECO:0000256" key="1">
    <source>
        <dbReference type="ARBA" id="ARBA00023015"/>
    </source>
</evidence>
<dbReference type="Pfam" id="PF07739">
    <property type="entry name" value="TipAS"/>
    <property type="match status" value="1"/>
</dbReference>
<keyword evidence="4" id="KW-0804">Transcription</keyword>
<dbReference type="InterPro" id="IPR000551">
    <property type="entry name" value="MerR-type_HTH_dom"/>
</dbReference>
<comment type="caution">
    <text evidence="5">The sequence shown here is derived from an EMBL/GenBank/DDBJ whole genome shotgun (WGS) entry which is preliminary data.</text>
</comment>
<dbReference type="InterPro" id="IPR036244">
    <property type="entry name" value="TipA-like_antibiotic-bd"/>
</dbReference>
<accession>A0A5A5TXR0</accession>
<name>A0A5A5TXR0_LEUCI</name>
<dbReference type="Proteomes" id="UP000323274">
    <property type="component" value="Unassembled WGS sequence"/>
</dbReference>
<dbReference type="SUPFAM" id="SSF46955">
    <property type="entry name" value="Putative DNA-binding domain"/>
    <property type="match status" value="1"/>
</dbReference>
<dbReference type="InterPro" id="IPR009061">
    <property type="entry name" value="DNA-bd_dom_put_sf"/>
</dbReference>
<keyword evidence="1" id="KW-0805">Transcription regulation</keyword>
<dbReference type="InterPro" id="IPR047057">
    <property type="entry name" value="MerR_fam"/>
</dbReference>
<keyword evidence="3" id="KW-0010">Activator</keyword>
<reference evidence="5 6" key="1">
    <citation type="submission" date="2019-04" db="EMBL/GenBank/DDBJ databases">
        <title>A pseudo-fructophilic Leuconostoc citreum strain F192-5 isolated from peel of satsuma mandarin: the first report for isolation and characterization of strain-dependent fructophilic-like characteristics.</title>
        <authorList>
            <person name="Maeno S."/>
            <person name="Tanizawa Y."/>
            <person name="Kajikawa A."/>
            <person name="Kanesaki Y."/>
            <person name="Kubota E."/>
            <person name="Arita M."/>
            <person name="Leon D."/>
            <person name="Endo A."/>
        </authorList>
    </citation>
    <scope>NUCLEOTIDE SEQUENCE [LARGE SCALE GENOMIC DNA]</scope>
    <source>
        <strain evidence="5 6">F192-5</strain>
    </source>
</reference>
<dbReference type="PROSITE" id="PS50937">
    <property type="entry name" value="HTH_MERR_2"/>
    <property type="match status" value="1"/>
</dbReference>
<protein>
    <submittedName>
        <fullName evidence="5">MerR family transcriptional regulator</fullName>
    </submittedName>
</protein>
<evidence type="ECO:0000256" key="2">
    <source>
        <dbReference type="ARBA" id="ARBA00023125"/>
    </source>
</evidence>